<dbReference type="PANTHER" id="PTHR33434:SF2">
    <property type="entry name" value="FATTY ACID-BINDING PROTEIN TM_1468"/>
    <property type="match status" value="1"/>
</dbReference>
<dbReference type="PROSITE" id="PS51482">
    <property type="entry name" value="DEGV"/>
    <property type="match status" value="1"/>
</dbReference>
<name>A0ABV1BJB9_9FIRM</name>
<dbReference type="RefSeq" id="WP_178645118.1">
    <property type="nucleotide sequence ID" value="NZ_JBBMEJ010000017.1"/>
</dbReference>
<dbReference type="EMBL" id="JBBMEJ010000017">
    <property type="protein sequence ID" value="MEQ2371860.1"/>
    <property type="molecule type" value="Genomic_DNA"/>
</dbReference>
<keyword evidence="1" id="KW-0446">Lipid-binding</keyword>
<dbReference type="InterPro" id="IPR043168">
    <property type="entry name" value="DegV_C"/>
</dbReference>
<dbReference type="PANTHER" id="PTHR33434">
    <property type="entry name" value="DEGV DOMAIN-CONTAINING PROTEIN DR_1986-RELATED"/>
    <property type="match status" value="1"/>
</dbReference>
<protein>
    <submittedName>
        <fullName evidence="2">DegV family protein</fullName>
    </submittedName>
</protein>
<dbReference type="InterPro" id="IPR003797">
    <property type="entry name" value="DegV"/>
</dbReference>
<sequence length="290" mass="31984">MKKIGIMADSHSGILKKEAEELDIHVLPMPFYLNGELFQEDLDFSRAGFYENLREGADVSTSQPSPSEVMEMWDEMLKIYEQIVYIPLSSGLSGSCMTAAALSRESKYENKVFVVDNGRVSTPLHRSVLDAIELVEKGYSASQVKNILEVSRDKMVIYVGLSTLEYLKRGGRIKSSAALAANLLNIKPVMKFGTGKLDVFQKCRGMKKSRKAMIDAMHTELETTFKEEYAAGKVYLMAASSSTEEVTADWVAQIKESFPGMEVMCDDLSLGLSCHIGPDGLGIGCSCMPL</sequence>
<dbReference type="Pfam" id="PF02645">
    <property type="entry name" value="DegV"/>
    <property type="match status" value="1"/>
</dbReference>
<dbReference type="Proteomes" id="UP001473063">
    <property type="component" value="Unassembled WGS sequence"/>
</dbReference>
<comment type="caution">
    <text evidence="2">The sequence shown here is derived from an EMBL/GenBank/DDBJ whole genome shotgun (WGS) entry which is preliminary data.</text>
</comment>
<dbReference type="InterPro" id="IPR050270">
    <property type="entry name" value="DegV_domain_contain"/>
</dbReference>
<evidence type="ECO:0000313" key="2">
    <source>
        <dbReference type="EMBL" id="MEQ2371860.1"/>
    </source>
</evidence>
<gene>
    <name evidence="2" type="ORF">WMO28_13170</name>
</gene>
<evidence type="ECO:0000313" key="3">
    <source>
        <dbReference type="Proteomes" id="UP001473063"/>
    </source>
</evidence>
<proteinExistence type="predicted"/>
<dbReference type="Gene3D" id="3.30.1180.10">
    <property type="match status" value="1"/>
</dbReference>
<dbReference type="Gene3D" id="3.40.50.10170">
    <property type="match status" value="1"/>
</dbReference>
<evidence type="ECO:0000256" key="1">
    <source>
        <dbReference type="ARBA" id="ARBA00023121"/>
    </source>
</evidence>
<keyword evidence="3" id="KW-1185">Reference proteome</keyword>
<dbReference type="SUPFAM" id="SSF82549">
    <property type="entry name" value="DAK1/DegV-like"/>
    <property type="match status" value="1"/>
</dbReference>
<reference evidence="2 3" key="1">
    <citation type="submission" date="2024-03" db="EMBL/GenBank/DDBJ databases">
        <title>Human intestinal bacterial collection.</title>
        <authorList>
            <person name="Pauvert C."/>
            <person name="Hitch T.C.A."/>
            <person name="Clavel T."/>
        </authorList>
    </citation>
    <scope>NUCLEOTIDE SEQUENCE [LARGE SCALE GENOMIC DNA]</scope>
    <source>
        <strain evidence="2 3">CLA-JM-H16</strain>
    </source>
</reference>
<organism evidence="2 3">
    <name type="scientific">Blautia aquisgranensis</name>
    <dbReference type="NCBI Taxonomy" id="3133153"/>
    <lineage>
        <taxon>Bacteria</taxon>
        <taxon>Bacillati</taxon>
        <taxon>Bacillota</taxon>
        <taxon>Clostridia</taxon>
        <taxon>Lachnospirales</taxon>
        <taxon>Lachnospiraceae</taxon>
        <taxon>Blautia</taxon>
    </lineage>
</organism>
<dbReference type="NCBIfam" id="TIGR00762">
    <property type="entry name" value="DegV"/>
    <property type="match status" value="1"/>
</dbReference>
<accession>A0ABV1BJB9</accession>